<dbReference type="Gene3D" id="3.20.20.70">
    <property type="entry name" value="Aldolase class I"/>
    <property type="match status" value="1"/>
</dbReference>
<keyword evidence="1" id="KW-0732">Signal</keyword>
<evidence type="ECO:0000313" key="2">
    <source>
        <dbReference type="EMBL" id="CAA6812181.1"/>
    </source>
</evidence>
<name>A0A6S6SYN0_9GAMM</name>
<feature type="chain" id="PRO_5028088779" description="Fibronectin type-III domain-containing protein" evidence="1">
    <location>
        <begin position="25"/>
        <end position="700"/>
    </location>
</feature>
<dbReference type="PANTHER" id="PTHR35882:SF3">
    <property type="entry name" value="GLYCOSIDE-HYDROLASE FAMILY GH114 TIM-BARREL DOMAIN-CONTAINING PROTEIN"/>
    <property type="match status" value="1"/>
</dbReference>
<protein>
    <recommendedName>
        <fullName evidence="3">Fibronectin type-III domain-containing protein</fullName>
    </recommendedName>
</protein>
<accession>A0A6S6SYN0</accession>
<dbReference type="EMBL" id="CACVAT010000183">
    <property type="protein sequence ID" value="CAA6812181.1"/>
    <property type="molecule type" value="Genomic_DNA"/>
</dbReference>
<dbReference type="InterPro" id="IPR013783">
    <property type="entry name" value="Ig-like_fold"/>
</dbReference>
<feature type="signal peptide" evidence="1">
    <location>
        <begin position="1"/>
        <end position="24"/>
    </location>
</feature>
<proteinExistence type="predicted"/>
<evidence type="ECO:0000256" key="1">
    <source>
        <dbReference type="SAM" id="SignalP"/>
    </source>
</evidence>
<dbReference type="PANTHER" id="PTHR35882">
    <property type="entry name" value="PELA"/>
    <property type="match status" value="1"/>
</dbReference>
<sequence>MRIRFQSFLFSLLILLMTGSIAEARGPLPGVDSSSKFLIYYGQDFSQENIDYLKTFDVLVLDPGNGVGLTPRMVQELQDAGVSYVLAYISIGEDAPGPGETAITHQGKGPVYQDGTNLFLTEQNAGIASFYVDSVYDHVSGTYQHDGIADTNGIFGGYFILPTSDWRWVLNEMRIGGSPGIFTQRTKRPGLKQIAGARDPADLDSRTADFGFDGFFLDTIDTAGPYSAEGWYPWTAKAMQETVKFISDTYTDKTVLANRGSFFFMGGLTNNYYGVTPIDYNIRPYINAMLFESYMLDSDITNPAESPYFIDNKYNVVPKLMSEANRNDGFTVMGMDYMMNRSALLYDEMFDETIKQNGWVQYLSAFRSIDTLDNLADIKVSDPVFMLDTAAPEWVNTSTGPSQIGEARVGVSSLAAGANAGELTVFWDSAKDQSWPVHYNIYTATQPDFSDQVKHATVDFQKNAGWDNNPVQNVANKFTLTGLSDGIYYVRVRAEDSSEAANEDTNTTTLSIDLSDQVISNPLTIQVITINGLIDDWAGLESFGSDPADVDVGGVVNLIDWKTAWMAHDSDTLYLAHEYHAPLAMNWGHNIYLDTDTEKATGFAGSGSNLPVGADYLIQSYNLYQYTGTGENWSWMYFGQIERAWTQFSSEMYLPTAWLGSPTAINFFYEGSNSAVGIPVTDYFPDAVLSEGKYFHYSLE</sequence>
<dbReference type="AlphaFoldDB" id="A0A6S6SYN0"/>
<dbReference type="Gene3D" id="2.60.40.10">
    <property type="entry name" value="Immunoglobulins"/>
    <property type="match status" value="1"/>
</dbReference>
<evidence type="ECO:0008006" key="3">
    <source>
        <dbReference type="Google" id="ProtNLM"/>
    </source>
</evidence>
<gene>
    <name evidence="2" type="ORF">HELGO_WM33735</name>
</gene>
<organism evidence="2">
    <name type="scientific">uncultured Thiotrichaceae bacterium</name>
    <dbReference type="NCBI Taxonomy" id="298394"/>
    <lineage>
        <taxon>Bacteria</taxon>
        <taxon>Pseudomonadati</taxon>
        <taxon>Pseudomonadota</taxon>
        <taxon>Gammaproteobacteria</taxon>
        <taxon>Thiotrichales</taxon>
        <taxon>Thiotrichaceae</taxon>
        <taxon>environmental samples</taxon>
    </lineage>
</organism>
<reference evidence="2" key="1">
    <citation type="submission" date="2020-01" db="EMBL/GenBank/DDBJ databases">
        <authorList>
            <person name="Meier V. D."/>
            <person name="Meier V D."/>
        </authorList>
    </citation>
    <scope>NUCLEOTIDE SEQUENCE</scope>
    <source>
        <strain evidence="2">HLG_WM_MAG_09</strain>
    </source>
</reference>
<dbReference type="InterPro" id="IPR013785">
    <property type="entry name" value="Aldolase_TIM"/>
</dbReference>